<organism evidence="2 3">
    <name type="scientific">Pasteurella atlantica</name>
    <dbReference type="NCBI Taxonomy" id="2827233"/>
    <lineage>
        <taxon>Bacteria</taxon>
        <taxon>Pseudomonadati</taxon>
        <taxon>Pseudomonadota</taxon>
        <taxon>Gammaproteobacteria</taxon>
        <taxon>Pasteurellales</taxon>
        <taxon>Pasteurellaceae</taxon>
        <taxon>Pasteurella</taxon>
    </lineage>
</organism>
<dbReference type="RefSeq" id="WP_211596915.1">
    <property type="nucleotide sequence ID" value="NZ_JAGRQI010000001.1"/>
</dbReference>
<sequence length="159" mass="18068">MKLNKLVFAIGLSALMVAPSYAHNENIVNNTQIIKNIPSIEFEKPQIFQVREGAKATGSKMTIHNGSDKDLIITNFKCEGFGETMLHDSKFVNGERKMFMIKKIVISAHTKKVISPNTMHFMMFQPERKFKIGEYLKMTLETNLGTIPVIAEIVPRRLK</sequence>
<reference evidence="2" key="1">
    <citation type="journal article" date="2023" name="Front. Microbiol.">
        <title>Phylogeography and host specificity of Pasteurellaceae pathogenic to sea-farmed fish in the north-east Atlantic.</title>
        <authorList>
            <person name="Gulla S."/>
            <person name="Colquhoun D.J."/>
            <person name="Olsen A.B."/>
            <person name="Spilsberg B."/>
            <person name="Lagesen K."/>
            <person name="Aakesson C.P."/>
            <person name="Strom S."/>
            <person name="Manji F."/>
            <person name="Birkbeck T.H."/>
            <person name="Nilsen H.K."/>
        </authorList>
    </citation>
    <scope>NUCLEOTIDE SEQUENCE</scope>
    <source>
        <strain evidence="2">VIB1234</strain>
    </source>
</reference>
<name>A0AAW8CEK4_9PAST</name>
<dbReference type="Pfam" id="PF04314">
    <property type="entry name" value="PCuAC"/>
    <property type="match status" value="1"/>
</dbReference>
<proteinExistence type="predicted"/>
<evidence type="ECO:0000313" key="2">
    <source>
        <dbReference type="EMBL" id="MDP8186252.1"/>
    </source>
</evidence>
<gene>
    <name evidence="2" type="ORF">QJU78_00440</name>
</gene>
<dbReference type="InterPro" id="IPR007410">
    <property type="entry name" value="LpqE-like"/>
</dbReference>
<dbReference type="InterPro" id="IPR058248">
    <property type="entry name" value="Lxx211020-like"/>
</dbReference>
<comment type="caution">
    <text evidence="2">The sequence shown here is derived from an EMBL/GenBank/DDBJ whole genome shotgun (WGS) entry which is preliminary data.</text>
</comment>
<evidence type="ECO:0000256" key="1">
    <source>
        <dbReference type="SAM" id="SignalP"/>
    </source>
</evidence>
<evidence type="ECO:0000313" key="3">
    <source>
        <dbReference type="Proteomes" id="UP001230466"/>
    </source>
</evidence>
<feature type="signal peptide" evidence="1">
    <location>
        <begin position="1"/>
        <end position="24"/>
    </location>
</feature>
<dbReference type="SUPFAM" id="SSF110087">
    <property type="entry name" value="DR1885-like metal-binding protein"/>
    <property type="match status" value="1"/>
</dbReference>
<dbReference type="InterPro" id="IPR036182">
    <property type="entry name" value="PCuAC_sf"/>
</dbReference>
<protein>
    <submittedName>
        <fullName evidence="2">Copper chaperone PCu(A)C</fullName>
    </submittedName>
</protein>
<dbReference type="Proteomes" id="UP001230466">
    <property type="component" value="Unassembled WGS sequence"/>
</dbReference>
<dbReference type="AlphaFoldDB" id="A0AAW8CEK4"/>
<dbReference type="PANTHER" id="PTHR36302">
    <property type="entry name" value="BLR7088 PROTEIN"/>
    <property type="match status" value="1"/>
</dbReference>
<accession>A0AAW8CEK4</accession>
<dbReference type="Gene3D" id="2.60.40.1890">
    <property type="entry name" value="PCu(A)C copper chaperone"/>
    <property type="match status" value="1"/>
</dbReference>
<dbReference type="PANTHER" id="PTHR36302:SF1">
    <property type="entry name" value="COPPER CHAPERONE PCU(A)C"/>
    <property type="match status" value="1"/>
</dbReference>
<feature type="chain" id="PRO_5044026723" evidence="1">
    <location>
        <begin position="25"/>
        <end position="159"/>
    </location>
</feature>
<dbReference type="EMBL" id="JASAYJ010000001">
    <property type="protein sequence ID" value="MDP8186252.1"/>
    <property type="molecule type" value="Genomic_DNA"/>
</dbReference>
<keyword evidence="1" id="KW-0732">Signal</keyword>